<sequence>MNFTFLFYGKPCSGKDTLINNLLKRKKQILHFIYLFYNLTEKRIFYKYVEEKILFINLIKYYYRLNNVRIKLSCTGRKRGTKIISFSFLLYLSRCLLTRMGCHPFQPNAYNKLNNMIKKVIRQNKKNKFLKNYKDKYNNMRGKHRYPYNKWNIKKKATLFNNLNKYKMCYTFANQIIKWKKYFQLFMSKNKTCIYVICTDFIEKQFYNYQSKEKKNTPFSLQLKKAEKYHYYMLNEKYIIYEKKKKKKKSTQNVFYPFLKKTRVKNGILLIRKKEKKKKATLINQTKYWKVARKIAYSYCLSLMRREKCKEQHEKEKEKEHHCPHKNSRNKIIILNDTFHLPSMRKKYFLLSKKYNFNYVQVYLNTPLQTCLRRNRNRKNFKYISEKTIVRNHICQQKYAVRLNPGEQTKVSNMINVVKTGHKWQMKILSLQIDSFRQNKIAEILFFIYKHFTHFKNIKQKRKVSTKEEQKPQTKSNPLNLLNVMINKIIHERLKELPNEKKNEYALRFRLIKLKLLKECRDNNTHTIENVEDMFFVQ</sequence>
<dbReference type="EMBL" id="LT594623">
    <property type="protein sequence ID" value="SBT87153.1"/>
    <property type="molecule type" value="Genomic_DNA"/>
</dbReference>
<dbReference type="RefSeq" id="XP_028860211.1">
    <property type="nucleotide sequence ID" value="XM_029008675.1"/>
</dbReference>
<dbReference type="InterPro" id="IPR052648">
    <property type="entry name" value="Ser-tRNA(Sec)_kinase"/>
</dbReference>
<keyword evidence="3" id="KW-0808">Transferase</keyword>
<evidence type="ECO:0000313" key="4">
    <source>
        <dbReference type="EMBL" id="SBT87153.1"/>
    </source>
</evidence>
<evidence type="ECO:0000256" key="2">
    <source>
        <dbReference type="ARBA" id="ARBA00022840"/>
    </source>
</evidence>
<keyword evidence="3" id="KW-0418">Kinase</keyword>
<dbReference type="EMBL" id="FLQW01000077">
    <property type="protein sequence ID" value="SBS81710.1"/>
    <property type="molecule type" value="Genomic_DNA"/>
</dbReference>
<proteinExistence type="predicted"/>
<evidence type="ECO:0000313" key="5">
    <source>
        <dbReference type="Proteomes" id="UP000078597"/>
    </source>
</evidence>
<dbReference type="PANTHER" id="PTHR20873">
    <property type="entry name" value="L-SERYL-TRNA(SEC) KINASE"/>
    <property type="match status" value="1"/>
</dbReference>
<keyword evidence="1" id="KW-0547">Nucleotide-binding</keyword>
<accession>A0A1A8VPY0</accession>
<dbReference type="InterPro" id="IPR027417">
    <property type="entry name" value="P-loop_NTPase"/>
</dbReference>
<evidence type="ECO:0000313" key="6">
    <source>
        <dbReference type="Proteomes" id="UP000219813"/>
    </source>
</evidence>
<dbReference type="GO" id="GO:0005524">
    <property type="term" value="F:ATP binding"/>
    <property type="evidence" value="ECO:0007669"/>
    <property type="project" value="UniProtKB-KW"/>
</dbReference>
<dbReference type="AlphaFoldDB" id="A0A1A8VPY0"/>
<protein>
    <submittedName>
        <fullName evidence="3 4">L-seryl-tRNA(Sec) kinase, putative</fullName>
    </submittedName>
</protein>
<reference evidence="3" key="2">
    <citation type="submission" date="2016-05" db="EMBL/GenBank/DDBJ databases">
        <authorList>
            <person name="Lavstsen T."/>
            <person name="Jespersen J.S."/>
        </authorList>
    </citation>
    <scope>NUCLEOTIDE SEQUENCE [LARGE SCALE GENOMIC DNA]</scope>
</reference>
<dbReference type="Proteomes" id="UP000219813">
    <property type="component" value="Chromosome 2"/>
</dbReference>
<evidence type="ECO:0000256" key="1">
    <source>
        <dbReference type="ARBA" id="ARBA00022741"/>
    </source>
</evidence>
<keyword evidence="6" id="KW-1185">Reference proteome</keyword>
<evidence type="ECO:0000313" key="3">
    <source>
        <dbReference type="EMBL" id="SBS81710.1"/>
    </source>
</evidence>
<dbReference type="PANTHER" id="PTHR20873:SF0">
    <property type="entry name" value="L-SERYL-TRNA(SEC) KINASE"/>
    <property type="match status" value="1"/>
</dbReference>
<dbReference type="GO" id="GO:0016301">
    <property type="term" value="F:kinase activity"/>
    <property type="evidence" value="ECO:0007669"/>
    <property type="project" value="UniProtKB-KW"/>
</dbReference>
<dbReference type="Proteomes" id="UP000078597">
    <property type="component" value="Unassembled WGS sequence"/>
</dbReference>
<dbReference type="InterPro" id="IPR013641">
    <property type="entry name" value="KTI12/PSTK"/>
</dbReference>
<dbReference type="OMA" id="FYGPPCS"/>
<reference evidence="5" key="1">
    <citation type="submission" date="2016-05" db="EMBL/GenBank/DDBJ databases">
        <authorList>
            <person name="Naeem Raeece"/>
        </authorList>
    </citation>
    <scope>NUCLEOTIDE SEQUENCE [LARGE SCALE GENOMIC DNA]</scope>
</reference>
<name>A0A1A8VPY0_PLAMA</name>
<dbReference type="Pfam" id="PF08433">
    <property type="entry name" value="KTI12"/>
    <property type="match status" value="1"/>
</dbReference>
<organism evidence="3 5">
    <name type="scientific">Plasmodium malariae</name>
    <dbReference type="NCBI Taxonomy" id="5858"/>
    <lineage>
        <taxon>Eukaryota</taxon>
        <taxon>Sar</taxon>
        <taxon>Alveolata</taxon>
        <taxon>Apicomplexa</taxon>
        <taxon>Aconoidasida</taxon>
        <taxon>Haemosporida</taxon>
        <taxon>Plasmodiidae</taxon>
        <taxon>Plasmodium</taxon>
        <taxon>Plasmodium (Plasmodium)</taxon>
    </lineage>
</organism>
<dbReference type="Gene3D" id="3.40.50.300">
    <property type="entry name" value="P-loop containing nucleotide triphosphate hydrolases"/>
    <property type="match status" value="1"/>
</dbReference>
<gene>
    <name evidence="4" type="primary">PSTK</name>
    <name evidence="3" type="ORF">PMALA_001510</name>
    <name evidence="4" type="ORF">PMUG01_02019900</name>
</gene>
<reference evidence="4 6" key="3">
    <citation type="submission" date="2016-06" db="EMBL/GenBank/DDBJ databases">
        <authorList>
            <consortium name="Pathogen Informatics"/>
        </authorList>
    </citation>
    <scope>NUCLEOTIDE SEQUENCE [LARGE SCALE GENOMIC DNA]</scope>
</reference>
<dbReference type="GO" id="GO:0000049">
    <property type="term" value="F:tRNA binding"/>
    <property type="evidence" value="ECO:0007669"/>
    <property type="project" value="TreeGrafter"/>
</dbReference>
<dbReference type="OrthoDB" id="9972657at2759"/>
<dbReference type="GeneID" id="39866602"/>
<keyword evidence="2" id="KW-0067">ATP-binding</keyword>
<dbReference type="KEGG" id="pmal:PMUG01_02019900"/>
<dbReference type="VEuPathDB" id="PlasmoDB:PmUG01_02019900"/>